<evidence type="ECO:0000313" key="2">
    <source>
        <dbReference type="Proteomes" id="UP000234681"/>
    </source>
</evidence>
<dbReference type="AlphaFoldDB" id="A6H9B7"/>
<sequence length="66" mass="7709">MMWRQSLSHKWSGMLLCQLKATSRISTICRRWSRSAPLSVIQTRTWVRPGGSFRLGSICYRPVFHV</sequence>
<gene>
    <name evidence="1" type="ORF">rCG_61406</name>
</gene>
<protein>
    <submittedName>
        <fullName evidence="1">RCG61406, isoform CRA_b</fullName>
    </submittedName>
</protein>
<proteinExistence type="predicted"/>
<dbReference type="Proteomes" id="UP000234681">
    <property type="component" value="Chromosome 6"/>
</dbReference>
<organism evidence="1 2">
    <name type="scientific">Rattus norvegicus</name>
    <name type="common">Rat</name>
    <dbReference type="NCBI Taxonomy" id="10116"/>
    <lineage>
        <taxon>Eukaryota</taxon>
        <taxon>Metazoa</taxon>
        <taxon>Chordata</taxon>
        <taxon>Craniata</taxon>
        <taxon>Vertebrata</taxon>
        <taxon>Euteleostomi</taxon>
        <taxon>Mammalia</taxon>
        <taxon>Eutheria</taxon>
        <taxon>Euarchontoglires</taxon>
        <taxon>Glires</taxon>
        <taxon>Rodentia</taxon>
        <taxon>Myomorpha</taxon>
        <taxon>Muroidea</taxon>
        <taxon>Muridae</taxon>
        <taxon>Murinae</taxon>
        <taxon>Rattus</taxon>
    </lineage>
</organism>
<name>A6H9B7_RAT</name>
<accession>A6H9B7</accession>
<evidence type="ECO:0000313" key="1">
    <source>
        <dbReference type="EMBL" id="EDM02622.1"/>
    </source>
</evidence>
<reference evidence="2" key="1">
    <citation type="submission" date="2005-09" db="EMBL/GenBank/DDBJ databases">
        <authorList>
            <person name="Mural R.J."/>
            <person name="Li P.W."/>
            <person name="Adams M.D."/>
            <person name="Amanatides P.G."/>
            <person name="Baden-Tillson H."/>
            <person name="Barnstead M."/>
            <person name="Chin S.H."/>
            <person name="Dew I."/>
            <person name="Evans C.A."/>
            <person name="Ferriera S."/>
            <person name="Flanigan M."/>
            <person name="Fosler C."/>
            <person name="Glodek A."/>
            <person name="Gu Z."/>
            <person name="Holt R.A."/>
            <person name="Jennings D."/>
            <person name="Kraft C.L."/>
            <person name="Lu F."/>
            <person name="Nguyen T."/>
            <person name="Nusskern D.R."/>
            <person name="Pfannkoch C.M."/>
            <person name="Sitter C."/>
            <person name="Sutton G.G."/>
            <person name="Venter J.C."/>
            <person name="Wang Z."/>
            <person name="Woodage T."/>
            <person name="Zheng X.H."/>
            <person name="Zhong F."/>
        </authorList>
    </citation>
    <scope>NUCLEOTIDE SEQUENCE [LARGE SCALE GENOMIC DNA]</scope>
    <source>
        <strain>BN</strain>
        <strain evidence="2">Sprague-Dawley</strain>
    </source>
</reference>
<dbReference type="EMBL" id="CH473947">
    <property type="protein sequence ID" value="EDM02622.1"/>
    <property type="molecule type" value="Genomic_DNA"/>
</dbReference>